<protein>
    <submittedName>
        <fullName evidence="1">Uncharacterized protein</fullName>
    </submittedName>
</protein>
<dbReference type="GeneID" id="73470085"/>
<keyword evidence="2" id="KW-1185">Reference proteome</keyword>
<name>A0A8J5QNA6_9ASCO</name>
<dbReference type="Proteomes" id="UP000694255">
    <property type="component" value="Unassembled WGS sequence"/>
</dbReference>
<sequence length="177" mass="20629">MAHIFATSERTKNIMIELLANSNHDWLSSYFIKLTPDQHLDSEFTDFLTNTISSNLSIIVLDSTPDIQIYNYLQLKFLQSHKDIIISPSSSKSIDSQITRFDQLVKEINQMNLSLAFDIDKDKLTFLMLNLPIFTEFYDTHTNQANEDMTSIFYEFIEKFNSIKEMATCGEEREFKV</sequence>
<dbReference type="RefSeq" id="XP_049263434.1">
    <property type="nucleotide sequence ID" value="XM_049407123.1"/>
</dbReference>
<comment type="caution">
    <text evidence="1">The sequence shown here is derived from an EMBL/GenBank/DDBJ whole genome shotgun (WGS) entry which is preliminary data.</text>
</comment>
<proteinExistence type="predicted"/>
<reference evidence="1 2" key="1">
    <citation type="journal article" date="2021" name="DNA Res.">
        <title>Genome analysis of Candida subhashii reveals its hybrid nature and dual mitochondrial genome conformations.</title>
        <authorList>
            <person name="Mixao V."/>
            <person name="Hegedusova E."/>
            <person name="Saus E."/>
            <person name="Pryszcz L.P."/>
            <person name="Cillingova A."/>
            <person name="Nosek J."/>
            <person name="Gabaldon T."/>
        </authorList>
    </citation>
    <scope>NUCLEOTIDE SEQUENCE [LARGE SCALE GENOMIC DNA]</scope>
    <source>
        <strain evidence="1 2">CBS 10753</strain>
    </source>
</reference>
<accession>A0A8J5QNA6</accession>
<dbReference type="AlphaFoldDB" id="A0A8J5QNA6"/>
<evidence type="ECO:0000313" key="1">
    <source>
        <dbReference type="EMBL" id="KAG7663202.1"/>
    </source>
</evidence>
<organism evidence="1 2">
    <name type="scientific">[Candida] subhashii</name>
    <dbReference type="NCBI Taxonomy" id="561895"/>
    <lineage>
        <taxon>Eukaryota</taxon>
        <taxon>Fungi</taxon>
        <taxon>Dikarya</taxon>
        <taxon>Ascomycota</taxon>
        <taxon>Saccharomycotina</taxon>
        <taxon>Pichiomycetes</taxon>
        <taxon>Debaryomycetaceae</taxon>
        <taxon>Spathaspora</taxon>
    </lineage>
</organism>
<evidence type="ECO:0000313" key="2">
    <source>
        <dbReference type="Proteomes" id="UP000694255"/>
    </source>
</evidence>
<gene>
    <name evidence="1" type="ORF">J8A68_003284</name>
</gene>
<dbReference type="OrthoDB" id="4015054at2759"/>
<dbReference type="EMBL" id="JAGSYN010000143">
    <property type="protein sequence ID" value="KAG7663202.1"/>
    <property type="molecule type" value="Genomic_DNA"/>
</dbReference>